<dbReference type="eggNOG" id="ENOG5032707">
    <property type="taxonomic scope" value="Bacteria"/>
</dbReference>
<name>A0A098R407_9SPIO</name>
<protein>
    <recommendedName>
        <fullName evidence="1">DUF4435 domain-containing protein</fullName>
    </recommendedName>
</protein>
<dbReference type="OrthoDB" id="581671at2"/>
<dbReference type="InterPro" id="IPR029492">
    <property type="entry name" value="DUF4435"/>
</dbReference>
<keyword evidence="3" id="KW-1185">Reference proteome</keyword>
<gene>
    <name evidence="2" type="ORF">DC28_03395</name>
</gene>
<sequence length="310" mass="36875">MNLLDQLRNARDSKQVPFHEYLIRHKPNDYQLHAFFEGKNDEGFYGTIIRRHVDGIEFHSYQCGNKKKVYETFEKLEKYLSDKQLLLFFVDQDFDPYIGIEYPRHRNIYTTDNYSIENEIVGIDMIEKVWAEIFHQSSGSQEMVTINQQFTNSYNEFCDFSKEISSWIIYHRKNGDKANLSSIKMKDIFQIDDNLNIKVIKTLDETISYLDQKTKIDTNMADWQTERTKILELFKNHQPKKYIRGKFELDFFIIFLNRLHSVLCDIKPEKIHINLSTANAIDIFAPRLSYPASLQAFIRNHLEGRIEKSR</sequence>
<comment type="caution">
    <text evidence="2">The sequence shown here is derived from an EMBL/GenBank/DDBJ whole genome shotgun (WGS) entry which is preliminary data.</text>
</comment>
<evidence type="ECO:0000259" key="1">
    <source>
        <dbReference type="Pfam" id="PF14491"/>
    </source>
</evidence>
<dbReference type="RefSeq" id="WP_037545909.1">
    <property type="nucleotide sequence ID" value="NZ_JNUP01000025.1"/>
</dbReference>
<dbReference type="EMBL" id="JNUP01000025">
    <property type="protein sequence ID" value="KGE73477.1"/>
    <property type="molecule type" value="Genomic_DNA"/>
</dbReference>
<proteinExistence type="predicted"/>
<dbReference type="Pfam" id="PF14491">
    <property type="entry name" value="DUF4435"/>
    <property type="match status" value="1"/>
</dbReference>
<reference evidence="2 3" key="1">
    <citation type="submission" date="2014-05" db="EMBL/GenBank/DDBJ databases">
        <title>De novo Genome Sequence of Spirocheata sp.</title>
        <authorList>
            <person name="Shivani Y."/>
            <person name="Subhash Y."/>
            <person name="Tushar L."/>
            <person name="Sasikala C."/>
            <person name="Ramana C.V."/>
        </authorList>
    </citation>
    <scope>NUCLEOTIDE SEQUENCE [LARGE SCALE GENOMIC DNA]</scope>
    <source>
        <strain evidence="2 3">JC230</strain>
    </source>
</reference>
<dbReference type="AlphaFoldDB" id="A0A098R407"/>
<evidence type="ECO:0000313" key="3">
    <source>
        <dbReference type="Proteomes" id="UP000029692"/>
    </source>
</evidence>
<dbReference type="STRING" id="1480694.DC28_03395"/>
<evidence type="ECO:0000313" key="2">
    <source>
        <dbReference type="EMBL" id="KGE73477.1"/>
    </source>
</evidence>
<feature type="domain" description="DUF4435" evidence="1">
    <location>
        <begin position="33"/>
        <end position="259"/>
    </location>
</feature>
<organism evidence="2 3">
    <name type="scientific">Spirochaeta lutea</name>
    <dbReference type="NCBI Taxonomy" id="1480694"/>
    <lineage>
        <taxon>Bacteria</taxon>
        <taxon>Pseudomonadati</taxon>
        <taxon>Spirochaetota</taxon>
        <taxon>Spirochaetia</taxon>
        <taxon>Spirochaetales</taxon>
        <taxon>Spirochaetaceae</taxon>
        <taxon>Spirochaeta</taxon>
    </lineage>
</organism>
<dbReference type="Proteomes" id="UP000029692">
    <property type="component" value="Unassembled WGS sequence"/>
</dbReference>
<accession>A0A098R407</accession>